<feature type="domain" description="DUF4283" evidence="1">
    <location>
        <begin position="58"/>
        <end position="139"/>
    </location>
</feature>
<dbReference type="EMBL" id="JBBPBM010000009">
    <property type="protein sequence ID" value="KAK8569003.1"/>
    <property type="molecule type" value="Genomic_DNA"/>
</dbReference>
<keyword evidence="3" id="KW-1185">Reference proteome</keyword>
<evidence type="ECO:0000313" key="3">
    <source>
        <dbReference type="Proteomes" id="UP001472677"/>
    </source>
</evidence>
<dbReference type="Pfam" id="PF14111">
    <property type="entry name" value="DUF4283"/>
    <property type="match status" value="1"/>
</dbReference>
<dbReference type="InterPro" id="IPR025558">
    <property type="entry name" value="DUF4283"/>
</dbReference>
<reference evidence="2 3" key="1">
    <citation type="journal article" date="2024" name="G3 (Bethesda)">
        <title>Genome assembly of Hibiscus sabdariffa L. provides insights into metabolisms of medicinal natural products.</title>
        <authorList>
            <person name="Kim T."/>
        </authorList>
    </citation>
    <scope>NUCLEOTIDE SEQUENCE [LARGE SCALE GENOMIC DNA]</scope>
    <source>
        <strain evidence="2">TK-2024</strain>
        <tissue evidence="2">Old leaves</tissue>
    </source>
</reference>
<comment type="caution">
    <text evidence="2">The sequence shown here is derived from an EMBL/GenBank/DDBJ whole genome shotgun (WGS) entry which is preliminary data.</text>
</comment>
<evidence type="ECO:0000259" key="1">
    <source>
        <dbReference type="Pfam" id="PF14111"/>
    </source>
</evidence>
<accession>A0ABR2F226</accession>
<evidence type="ECO:0000313" key="2">
    <source>
        <dbReference type="EMBL" id="KAK8569003.1"/>
    </source>
</evidence>
<dbReference type="InterPro" id="IPR040256">
    <property type="entry name" value="At4g02000-like"/>
</dbReference>
<organism evidence="2 3">
    <name type="scientific">Hibiscus sabdariffa</name>
    <name type="common">roselle</name>
    <dbReference type="NCBI Taxonomy" id="183260"/>
    <lineage>
        <taxon>Eukaryota</taxon>
        <taxon>Viridiplantae</taxon>
        <taxon>Streptophyta</taxon>
        <taxon>Embryophyta</taxon>
        <taxon>Tracheophyta</taxon>
        <taxon>Spermatophyta</taxon>
        <taxon>Magnoliopsida</taxon>
        <taxon>eudicotyledons</taxon>
        <taxon>Gunneridae</taxon>
        <taxon>Pentapetalae</taxon>
        <taxon>rosids</taxon>
        <taxon>malvids</taxon>
        <taxon>Malvales</taxon>
        <taxon>Malvaceae</taxon>
        <taxon>Malvoideae</taxon>
        <taxon>Hibiscus</taxon>
    </lineage>
</organism>
<dbReference type="Proteomes" id="UP001472677">
    <property type="component" value="Unassembled WGS sequence"/>
</dbReference>
<proteinExistence type="predicted"/>
<protein>
    <recommendedName>
        <fullName evidence="1">DUF4283 domain-containing protein</fullName>
    </recommendedName>
</protein>
<name>A0ABR2F226_9ROSI</name>
<dbReference type="PANTHER" id="PTHR31286">
    <property type="entry name" value="GLYCINE-RICH CELL WALL STRUCTURAL PROTEIN 1.8-LIKE"/>
    <property type="match status" value="1"/>
</dbReference>
<dbReference type="PANTHER" id="PTHR31286:SF173">
    <property type="entry name" value="DUF4283 DOMAIN-CONTAINING PROTEIN"/>
    <property type="match status" value="1"/>
</dbReference>
<sequence length="171" mass="20021">MPSYKEKLTGHSRLPTKDEENFDEDEIEILEGNVSKTVVDGIIRIDFSDRVRNLAIKSFDQTVVVKLLRRRIGYNTLRSKLYNLWKSAQAFRLMDIKNDYFLVTFRSRTNYLNVIAGGPWIIFGSYLTIEPWTEDFSTAQPYPRRWLRGFDYRGFCLCYINIAPSRKSGNA</sequence>
<gene>
    <name evidence="2" type="ORF">V6N12_007536</name>
</gene>